<comment type="domain">
    <text evidence="8">Domain I is involved in oligomerization and binding regulators, domain II is flexibile and of varying length in different bacteria, domain III forms the AAA+ region, while domain IV binds dsDNA.</text>
</comment>
<evidence type="ECO:0000256" key="4">
    <source>
        <dbReference type="ARBA" id="ARBA00022741"/>
    </source>
</evidence>
<dbReference type="NCBIfam" id="TIGR00362">
    <property type="entry name" value="DnaA"/>
    <property type="match status" value="1"/>
</dbReference>
<dbReference type="GO" id="GO:0006275">
    <property type="term" value="P:regulation of DNA replication"/>
    <property type="evidence" value="ECO:0007669"/>
    <property type="project" value="UniProtKB-UniRule"/>
</dbReference>
<comment type="function">
    <text evidence="8 10">Plays an essential role in the initiation and regulation of chromosomal replication. ATP-DnaA binds to the origin of replication (oriC) to initiate formation of the DNA replication initiation complex once per cell cycle. Binds the DnaA box (a 9 base pair repeat at the origin) and separates the double-stranded (ds)DNA. Forms a right-handed helical filament on oriC DNA; dsDNA binds to the exterior of the filament while single-stranded (ss)DNA is stabiized in the filament's interior. The ATP-DnaA-oriC complex binds and stabilizes one strand of the AT-rich DNA unwinding element (DUE), permitting loading of DNA polymerase. After initiation quickly degrades to an ADP-DnaA complex that is not apt for DNA replication. Binds acidic phospholipids.</text>
</comment>
<evidence type="ECO:0000256" key="11">
    <source>
        <dbReference type="RuleBase" id="RU004227"/>
    </source>
</evidence>
<feature type="domain" description="Chromosomal replication initiator DnaA C-terminal" evidence="14">
    <location>
        <begin position="355"/>
        <end position="424"/>
    </location>
</feature>
<dbReference type="GO" id="GO:0003688">
    <property type="term" value="F:DNA replication origin binding"/>
    <property type="evidence" value="ECO:0007669"/>
    <property type="project" value="UniProtKB-UniRule"/>
</dbReference>
<evidence type="ECO:0000256" key="12">
    <source>
        <dbReference type="SAM" id="MobiDB-lite"/>
    </source>
</evidence>
<dbReference type="InterPro" id="IPR013317">
    <property type="entry name" value="DnaA_dom"/>
</dbReference>
<keyword evidence="2 8" id="KW-0963">Cytoplasm</keyword>
<dbReference type="InterPro" id="IPR010921">
    <property type="entry name" value="Trp_repressor/repl_initiator"/>
</dbReference>
<gene>
    <name evidence="8" type="primary">dnaA</name>
    <name evidence="15" type="ORF">AVDCRST_MAG65-1358</name>
</gene>
<keyword evidence="5 8" id="KW-0067">ATP-binding</keyword>
<sequence>MPAPDLFHSWTAIRDQLRNAVDESTWDLWLSALEARSLDGDTLVLEAPAQSRGWVRDRYGRLLDACATAALGRPITVVVSTPEERPAAEPGSDGAAPVETTRGREGGVNPRLTFEQFVIGSSNRLAHAAALAVAEMPGLAYNPLFICGEPGLGKTHLLHSIANYAALHDERLSIRMTTAESFTNEFLGALHGGGDMDAFKTRHRSVDLLLVDDVQFLQSKARTEQEFFHLFNELHAGGAQIVLTSDRPPQDMHALEDRLRERFAAGLVCDVQAPDRDTRLTILRKRMLQDRIVLADEAALDVIADRVTDNIRALEGALIRVVAYASLTGRPVDAAIASEVLDKLYPEAPPAGKPSISAIQEAVSRHYGIDVAALLASTRAAGVAWPRHVAMHLARELTGESLPAIGAAFGGRSHTTVLHACRRARTRLAEDAAAAADVDKLLRVLRGQA</sequence>
<evidence type="ECO:0000256" key="5">
    <source>
        <dbReference type="ARBA" id="ARBA00022840"/>
    </source>
</evidence>
<comment type="similarity">
    <text evidence="1 8 11">Belongs to the DnaA family.</text>
</comment>
<dbReference type="AlphaFoldDB" id="A0A6J4RQS5"/>
<dbReference type="PANTHER" id="PTHR30050:SF2">
    <property type="entry name" value="CHROMOSOMAL REPLICATION INITIATOR PROTEIN DNAA"/>
    <property type="match status" value="1"/>
</dbReference>
<reference evidence="15" key="1">
    <citation type="submission" date="2020-02" db="EMBL/GenBank/DDBJ databases">
        <authorList>
            <person name="Meier V. D."/>
        </authorList>
    </citation>
    <scope>NUCLEOTIDE SEQUENCE</scope>
    <source>
        <strain evidence="15">AVDCRST_MAG65</strain>
    </source>
</reference>
<dbReference type="Gene3D" id="3.40.50.300">
    <property type="entry name" value="P-loop containing nucleotide triphosphate hydrolases"/>
    <property type="match status" value="1"/>
</dbReference>
<dbReference type="SMART" id="SM00760">
    <property type="entry name" value="Bac_DnaA_C"/>
    <property type="match status" value="1"/>
</dbReference>
<dbReference type="GO" id="GO:0005524">
    <property type="term" value="F:ATP binding"/>
    <property type="evidence" value="ECO:0007669"/>
    <property type="project" value="UniProtKB-UniRule"/>
</dbReference>
<evidence type="ECO:0000313" key="15">
    <source>
        <dbReference type="EMBL" id="CAA9479532.1"/>
    </source>
</evidence>
<dbReference type="GO" id="GO:0006270">
    <property type="term" value="P:DNA replication initiation"/>
    <property type="evidence" value="ECO:0007669"/>
    <property type="project" value="UniProtKB-UniRule"/>
</dbReference>
<dbReference type="GO" id="GO:0008289">
    <property type="term" value="F:lipid binding"/>
    <property type="evidence" value="ECO:0007669"/>
    <property type="project" value="UniProtKB-KW"/>
</dbReference>
<dbReference type="Pfam" id="PF11638">
    <property type="entry name" value="DnaA_N"/>
    <property type="match status" value="1"/>
</dbReference>
<keyword evidence="4 8" id="KW-0547">Nucleotide-binding</keyword>
<dbReference type="CDD" id="cd00009">
    <property type="entry name" value="AAA"/>
    <property type="match status" value="1"/>
</dbReference>
<comment type="subcellular location">
    <subcellularLocation>
        <location evidence="8">Cytoplasm</location>
    </subcellularLocation>
</comment>
<comment type="caution">
    <text evidence="8">Lacks conserved residue(s) required for the propagation of feature annotation.</text>
</comment>
<dbReference type="EMBL" id="CADCVL010000221">
    <property type="protein sequence ID" value="CAA9479532.1"/>
    <property type="molecule type" value="Genomic_DNA"/>
</dbReference>
<dbReference type="GO" id="GO:0005886">
    <property type="term" value="C:plasma membrane"/>
    <property type="evidence" value="ECO:0007669"/>
    <property type="project" value="TreeGrafter"/>
</dbReference>
<dbReference type="InterPro" id="IPR038454">
    <property type="entry name" value="DnaA_N_sf"/>
</dbReference>
<dbReference type="SUPFAM" id="SSF52540">
    <property type="entry name" value="P-loop containing nucleoside triphosphate hydrolases"/>
    <property type="match status" value="1"/>
</dbReference>
<evidence type="ECO:0000259" key="14">
    <source>
        <dbReference type="SMART" id="SM00760"/>
    </source>
</evidence>
<dbReference type="InterPro" id="IPR020591">
    <property type="entry name" value="Chromosome_initiator_DnaA-like"/>
</dbReference>
<dbReference type="InterPro" id="IPR003593">
    <property type="entry name" value="AAA+_ATPase"/>
</dbReference>
<keyword evidence="7 8" id="KW-0238">DNA-binding</keyword>
<evidence type="ECO:0000256" key="2">
    <source>
        <dbReference type="ARBA" id="ARBA00022490"/>
    </source>
</evidence>
<evidence type="ECO:0000256" key="9">
    <source>
        <dbReference type="NCBIfam" id="TIGR00362"/>
    </source>
</evidence>
<proteinExistence type="inferred from homology"/>
<keyword evidence="6 8" id="KW-0446">Lipid-binding</keyword>
<dbReference type="SUPFAM" id="SSF48295">
    <property type="entry name" value="TrpR-like"/>
    <property type="match status" value="1"/>
</dbReference>
<dbReference type="Gene3D" id="3.30.300.180">
    <property type="match status" value="1"/>
</dbReference>
<organism evidence="15">
    <name type="scientific">uncultured Solirubrobacteraceae bacterium</name>
    <dbReference type="NCBI Taxonomy" id="1162706"/>
    <lineage>
        <taxon>Bacteria</taxon>
        <taxon>Bacillati</taxon>
        <taxon>Actinomycetota</taxon>
        <taxon>Thermoleophilia</taxon>
        <taxon>Solirubrobacterales</taxon>
        <taxon>Solirubrobacteraceae</taxon>
        <taxon>environmental samples</taxon>
    </lineage>
</organism>
<feature type="domain" description="AAA+ ATPase" evidence="13">
    <location>
        <begin position="140"/>
        <end position="269"/>
    </location>
</feature>
<evidence type="ECO:0000256" key="1">
    <source>
        <dbReference type="ARBA" id="ARBA00006583"/>
    </source>
</evidence>
<feature type="binding site" evidence="8">
    <location>
        <position position="153"/>
    </location>
    <ligand>
        <name>ATP</name>
        <dbReference type="ChEBI" id="CHEBI:30616"/>
    </ligand>
</feature>
<dbReference type="InterPro" id="IPR013159">
    <property type="entry name" value="DnaA_C"/>
</dbReference>
<dbReference type="PANTHER" id="PTHR30050">
    <property type="entry name" value="CHROMOSOMAL REPLICATION INITIATOR PROTEIN DNAA"/>
    <property type="match status" value="1"/>
</dbReference>
<feature type="region of interest" description="Domain I, interacts with DnaA modulators" evidence="8">
    <location>
        <begin position="1"/>
        <end position="88"/>
    </location>
</feature>
<feature type="region of interest" description="Domain IV, binds dsDNA" evidence="8">
    <location>
        <begin position="326"/>
        <end position="449"/>
    </location>
</feature>
<dbReference type="InterPro" id="IPR027417">
    <property type="entry name" value="P-loop_NTPase"/>
</dbReference>
<dbReference type="InterPro" id="IPR001957">
    <property type="entry name" value="Chromosome_initiator_DnaA"/>
</dbReference>
<evidence type="ECO:0000256" key="3">
    <source>
        <dbReference type="ARBA" id="ARBA00022705"/>
    </source>
</evidence>
<feature type="binding site" evidence="8">
    <location>
        <position position="154"/>
    </location>
    <ligand>
        <name>ATP</name>
        <dbReference type="ChEBI" id="CHEBI:30616"/>
    </ligand>
</feature>
<feature type="binding site" evidence="8">
    <location>
        <position position="151"/>
    </location>
    <ligand>
        <name>ATP</name>
        <dbReference type="ChEBI" id="CHEBI:30616"/>
    </ligand>
</feature>
<feature type="region of interest" description="Disordered" evidence="12">
    <location>
        <begin position="82"/>
        <end position="106"/>
    </location>
</feature>
<keyword evidence="3 8" id="KW-0235">DNA replication</keyword>
<evidence type="ECO:0000256" key="10">
    <source>
        <dbReference type="RuleBase" id="RU000577"/>
    </source>
</evidence>
<dbReference type="PRINTS" id="PR00051">
    <property type="entry name" value="DNAA"/>
</dbReference>
<dbReference type="Gene3D" id="1.10.8.60">
    <property type="match status" value="1"/>
</dbReference>
<dbReference type="SMART" id="SM00382">
    <property type="entry name" value="AAA"/>
    <property type="match status" value="1"/>
</dbReference>
<accession>A0A6J4RQS5</accession>
<feature type="binding site" evidence="8">
    <location>
        <position position="155"/>
    </location>
    <ligand>
        <name>ATP</name>
        <dbReference type="ChEBI" id="CHEBI:30616"/>
    </ligand>
</feature>
<dbReference type="CDD" id="cd06571">
    <property type="entry name" value="Bac_DnaA_C"/>
    <property type="match status" value="1"/>
</dbReference>
<dbReference type="Pfam" id="PF08299">
    <property type="entry name" value="Bac_DnaA_C"/>
    <property type="match status" value="1"/>
</dbReference>
<dbReference type="Gene3D" id="1.10.1750.10">
    <property type="match status" value="1"/>
</dbReference>
<protein>
    <recommendedName>
        <fullName evidence="8 9">Chromosomal replication initiator protein DnaA</fullName>
    </recommendedName>
</protein>
<evidence type="ECO:0000256" key="6">
    <source>
        <dbReference type="ARBA" id="ARBA00023121"/>
    </source>
</evidence>
<dbReference type="InterPro" id="IPR024633">
    <property type="entry name" value="DnaA_N_dom"/>
</dbReference>
<dbReference type="GO" id="GO:0005737">
    <property type="term" value="C:cytoplasm"/>
    <property type="evidence" value="ECO:0007669"/>
    <property type="project" value="UniProtKB-SubCell"/>
</dbReference>
<dbReference type="Pfam" id="PF00308">
    <property type="entry name" value="Bac_DnaA"/>
    <property type="match status" value="1"/>
</dbReference>
<evidence type="ECO:0000259" key="13">
    <source>
        <dbReference type="SMART" id="SM00382"/>
    </source>
</evidence>
<evidence type="ECO:0000256" key="8">
    <source>
        <dbReference type="HAMAP-Rule" id="MF_00377"/>
    </source>
</evidence>
<evidence type="ECO:0000256" key="7">
    <source>
        <dbReference type="ARBA" id="ARBA00023125"/>
    </source>
</evidence>
<name>A0A6J4RQS5_9ACTN</name>
<comment type="subunit">
    <text evidence="8">Oligomerizes as a right-handed, spiral filament on DNA at oriC.</text>
</comment>
<dbReference type="HAMAP" id="MF_00377">
    <property type="entry name" value="DnaA_bact"/>
    <property type="match status" value="1"/>
</dbReference>